<proteinExistence type="predicted"/>
<dbReference type="RefSeq" id="WP_204467456.1">
    <property type="nucleotide sequence ID" value="NZ_JAFBCV010000011.1"/>
</dbReference>
<comment type="caution">
    <text evidence="2">The sequence shown here is derived from an EMBL/GenBank/DDBJ whole genome shotgun (WGS) entry which is preliminary data.</text>
</comment>
<keyword evidence="1" id="KW-0472">Membrane</keyword>
<name>A0ABS2SZZ2_9BACI</name>
<feature type="transmembrane region" description="Helical" evidence="1">
    <location>
        <begin position="105"/>
        <end position="125"/>
    </location>
</feature>
<evidence type="ECO:0000256" key="1">
    <source>
        <dbReference type="SAM" id="Phobius"/>
    </source>
</evidence>
<sequence>MPWWFSFSYEGKAFVLFGTAHLFMILFLCLLCVIFFLTRKRFRQNEKQDLVVRRSIVTMLLLFEVAYQLWYISNGVWAIHFALPLHLSSIVWITAVLMLLTKRKIWFELTFFVGIASAALTIITPDIGGFGYPHFRYFHFFLTHGLVIVAAVYMLFVHQLKLTRLSVWRVWIWLNIYAGLVFVVNLTIPNANYMYLMRKPAGPSPFDWFGEWPYYLFVLQLVSLGLFWLMYGVYIVLEQRRSKRGS</sequence>
<evidence type="ECO:0000313" key="3">
    <source>
        <dbReference type="Proteomes" id="UP001179280"/>
    </source>
</evidence>
<gene>
    <name evidence="2" type="ORF">JOC54_003319</name>
</gene>
<dbReference type="Proteomes" id="UP001179280">
    <property type="component" value="Unassembled WGS sequence"/>
</dbReference>
<feature type="transmembrane region" description="Helical" evidence="1">
    <location>
        <begin position="50"/>
        <end position="71"/>
    </location>
</feature>
<keyword evidence="1" id="KW-1133">Transmembrane helix</keyword>
<feature type="transmembrane region" description="Helical" evidence="1">
    <location>
        <begin position="13"/>
        <end position="38"/>
    </location>
</feature>
<organism evidence="2 3">
    <name type="scientific">Shouchella xiaoxiensis</name>
    <dbReference type="NCBI Taxonomy" id="766895"/>
    <lineage>
        <taxon>Bacteria</taxon>
        <taxon>Bacillati</taxon>
        <taxon>Bacillota</taxon>
        <taxon>Bacilli</taxon>
        <taxon>Bacillales</taxon>
        <taxon>Bacillaceae</taxon>
        <taxon>Shouchella</taxon>
    </lineage>
</organism>
<feature type="transmembrane region" description="Helical" evidence="1">
    <location>
        <begin position="168"/>
        <end position="188"/>
    </location>
</feature>
<feature type="transmembrane region" description="Helical" evidence="1">
    <location>
        <begin position="77"/>
        <end position="100"/>
    </location>
</feature>
<reference evidence="2" key="1">
    <citation type="submission" date="2021-01" db="EMBL/GenBank/DDBJ databases">
        <title>Genomic Encyclopedia of Type Strains, Phase IV (KMG-IV): sequencing the most valuable type-strain genomes for metagenomic binning, comparative biology and taxonomic classification.</title>
        <authorList>
            <person name="Goeker M."/>
        </authorList>
    </citation>
    <scope>NUCLEOTIDE SEQUENCE</scope>
    <source>
        <strain evidence="2">DSM 21943</strain>
    </source>
</reference>
<keyword evidence="1" id="KW-0812">Transmembrane</keyword>
<feature type="transmembrane region" description="Helical" evidence="1">
    <location>
        <begin position="137"/>
        <end position="156"/>
    </location>
</feature>
<dbReference type="NCBIfam" id="TIGR02206">
    <property type="entry name" value="intg_mem_TP0381"/>
    <property type="match status" value="1"/>
</dbReference>
<protein>
    <submittedName>
        <fullName evidence="2">Integral membrane protein (TIGR02206 family)</fullName>
    </submittedName>
</protein>
<dbReference type="InterPro" id="IPR011737">
    <property type="entry name" value="CHP02206_TP0381"/>
</dbReference>
<feature type="transmembrane region" description="Helical" evidence="1">
    <location>
        <begin position="214"/>
        <end position="237"/>
    </location>
</feature>
<dbReference type="EMBL" id="JAFBCV010000011">
    <property type="protein sequence ID" value="MBM7840039.1"/>
    <property type="molecule type" value="Genomic_DNA"/>
</dbReference>
<accession>A0ABS2SZZ2</accession>
<keyword evidence="3" id="KW-1185">Reference proteome</keyword>
<dbReference type="Pfam" id="PF14808">
    <property type="entry name" value="TMEM164"/>
    <property type="match status" value="1"/>
</dbReference>
<evidence type="ECO:0000313" key="2">
    <source>
        <dbReference type="EMBL" id="MBM7840039.1"/>
    </source>
</evidence>